<keyword evidence="3" id="KW-1185">Reference proteome</keyword>
<gene>
    <name evidence="2" type="ORF">BCR42DRAFT_414003</name>
</gene>
<sequence>MEETHHWNACIESILGILEDRLVRFHNTGNVATKQSSRKSSRRPLYSASCWKIPINGNQPLKRKRPIVMDPRDRKMIRTSTTGSSLMLRDINRTPTIDTKPTLTAPPIGNKGNHWQQPMAPMKTIPIKNSTKKHHFNISSNTKSKLDQWLLLQAQHTNDISPDEPNTMITTGIDIKQCTSTETLEQYQHQLEMEINTIADQLKSPSSSSSYSQQQYLTALKNDLVHFSNLIRKWLGLGPYKSLQTLFPDWPSLEDYVYGMMGYIKAHEMMYQLSIVPRTNDLLGDIHHIQSILDDCAELLGTQLVMNGCLWKEMGWWVEQSVLDATKQQFMNICCIGLQDELSNEISKHGYTEKMMECTVCGLELMSSASELIGRTLDQEQIDFCRPLVVLYAQWTNQEIQSHGQHHYKNSNRTSRTDLRILQLVNNMTRVLTAFQSLTNSLHLESNDNGNRMGTLASLLVDIVFNVVSIIDQQSLTQTQPYIKRSNIMRNTFLPTLYLEQSLVTFADGVVELSDKKTQGYTKRIKVNKMPYNIGNLLYSHESFFHFHLM</sequence>
<protein>
    <submittedName>
        <fullName evidence="2">Uncharacterized protein</fullName>
    </submittedName>
</protein>
<name>A0A1X2IIM0_9FUNG</name>
<accession>A0A1X2IIM0</accession>
<organism evidence="2 3">
    <name type="scientific">Absidia repens</name>
    <dbReference type="NCBI Taxonomy" id="90262"/>
    <lineage>
        <taxon>Eukaryota</taxon>
        <taxon>Fungi</taxon>
        <taxon>Fungi incertae sedis</taxon>
        <taxon>Mucoromycota</taxon>
        <taxon>Mucoromycotina</taxon>
        <taxon>Mucoromycetes</taxon>
        <taxon>Mucorales</taxon>
        <taxon>Cunninghamellaceae</taxon>
        <taxon>Absidia</taxon>
    </lineage>
</organism>
<dbReference type="OrthoDB" id="2285354at2759"/>
<dbReference type="AlphaFoldDB" id="A0A1X2IIM0"/>
<dbReference type="EMBL" id="MCGE01000010">
    <property type="protein sequence ID" value="ORZ17143.1"/>
    <property type="molecule type" value="Genomic_DNA"/>
</dbReference>
<proteinExistence type="predicted"/>
<evidence type="ECO:0000313" key="2">
    <source>
        <dbReference type="EMBL" id="ORZ17143.1"/>
    </source>
</evidence>
<dbReference type="STRING" id="90262.A0A1X2IIM0"/>
<reference evidence="2 3" key="1">
    <citation type="submission" date="2016-07" db="EMBL/GenBank/DDBJ databases">
        <title>Pervasive Adenine N6-methylation of Active Genes in Fungi.</title>
        <authorList>
            <consortium name="DOE Joint Genome Institute"/>
            <person name="Mondo S.J."/>
            <person name="Dannebaum R.O."/>
            <person name="Kuo R.C."/>
            <person name="Labutti K."/>
            <person name="Haridas S."/>
            <person name="Kuo A."/>
            <person name="Salamov A."/>
            <person name="Ahrendt S.R."/>
            <person name="Lipzen A."/>
            <person name="Sullivan W."/>
            <person name="Andreopoulos W.B."/>
            <person name="Clum A."/>
            <person name="Lindquist E."/>
            <person name="Daum C."/>
            <person name="Ramamoorthy G.K."/>
            <person name="Gryganskyi A."/>
            <person name="Culley D."/>
            <person name="Magnuson J.K."/>
            <person name="James T.Y."/>
            <person name="O'Malley M.A."/>
            <person name="Stajich J.E."/>
            <person name="Spatafora J.W."/>
            <person name="Visel A."/>
            <person name="Grigoriev I.V."/>
        </authorList>
    </citation>
    <scope>NUCLEOTIDE SEQUENCE [LARGE SCALE GENOMIC DNA]</scope>
    <source>
        <strain evidence="2 3">NRRL 1336</strain>
    </source>
</reference>
<evidence type="ECO:0000256" key="1">
    <source>
        <dbReference type="SAM" id="MobiDB-lite"/>
    </source>
</evidence>
<comment type="caution">
    <text evidence="2">The sequence shown here is derived from an EMBL/GenBank/DDBJ whole genome shotgun (WGS) entry which is preliminary data.</text>
</comment>
<evidence type="ECO:0000313" key="3">
    <source>
        <dbReference type="Proteomes" id="UP000193560"/>
    </source>
</evidence>
<dbReference type="Proteomes" id="UP000193560">
    <property type="component" value="Unassembled WGS sequence"/>
</dbReference>
<feature type="region of interest" description="Disordered" evidence="1">
    <location>
        <begin position="96"/>
        <end position="118"/>
    </location>
</feature>